<dbReference type="PROSITE" id="PS00893">
    <property type="entry name" value="NUDIX_BOX"/>
    <property type="match status" value="1"/>
</dbReference>
<dbReference type="Pfam" id="PF00293">
    <property type="entry name" value="NUDIX"/>
    <property type="match status" value="1"/>
</dbReference>
<comment type="caution">
    <text evidence="4">The sequence shown here is derived from an EMBL/GenBank/DDBJ whole genome shotgun (WGS) entry which is preliminary data.</text>
</comment>
<evidence type="ECO:0000256" key="1">
    <source>
        <dbReference type="ARBA" id="ARBA00001946"/>
    </source>
</evidence>
<comment type="cofactor">
    <cofactor evidence="1">
        <name>Mg(2+)</name>
        <dbReference type="ChEBI" id="CHEBI:18420"/>
    </cofactor>
</comment>
<dbReference type="InterPro" id="IPR015797">
    <property type="entry name" value="NUDIX_hydrolase-like_dom_sf"/>
</dbReference>
<organism evidence="4 5">
    <name type="scientific">Sphingobacterium alimentarium</name>
    <dbReference type="NCBI Taxonomy" id="797292"/>
    <lineage>
        <taxon>Bacteria</taxon>
        <taxon>Pseudomonadati</taxon>
        <taxon>Bacteroidota</taxon>
        <taxon>Sphingobacteriia</taxon>
        <taxon>Sphingobacteriales</taxon>
        <taxon>Sphingobacteriaceae</taxon>
        <taxon>Sphingobacterium</taxon>
    </lineage>
</organism>
<evidence type="ECO:0000259" key="3">
    <source>
        <dbReference type="PROSITE" id="PS51462"/>
    </source>
</evidence>
<dbReference type="InterPro" id="IPR000086">
    <property type="entry name" value="NUDIX_hydrolase_dom"/>
</dbReference>
<keyword evidence="5" id="KW-1185">Reference proteome</keyword>
<name>A0A4R3VWC5_9SPHI</name>
<feature type="domain" description="Nudix hydrolase" evidence="3">
    <location>
        <begin position="2"/>
        <end position="132"/>
    </location>
</feature>
<gene>
    <name evidence="4" type="ORF">EDC17_100371</name>
</gene>
<accession>A0A4R3VWC5</accession>
<evidence type="ECO:0000313" key="5">
    <source>
        <dbReference type="Proteomes" id="UP000295197"/>
    </source>
</evidence>
<reference evidence="4 5" key="1">
    <citation type="submission" date="2019-03" db="EMBL/GenBank/DDBJ databases">
        <title>Genomic Encyclopedia of Type Strains, Phase IV (KMG-IV): sequencing the most valuable type-strain genomes for metagenomic binning, comparative biology and taxonomic classification.</title>
        <authorList>
            <person name="Goeker M."/>
        </authorList>
    </citation>
    <scope>NUCLEOTIDE SEQUENCE [LARGE SCALE GENOMIC DNA]</scope>
    <source>
        <strain evidence="4 5">DSM 22362</strain>
    </source>
</reference>
<protein>
    <submittedName>
        <fullName evidence="4">8-oxo-dGTP pyrophosphatase MutT (NUDIX family)</fullName>
    </submittedName>
</protein>
<evidence type="ECO:0000256" key="2">
    <source>
        <dbReference type="ARBA" id="ARBA00022801"/>
    </source>
</evidence>
<dbReference type="SUPFAM" id="SSF55811">
    <property type="entry name" value="Nudix"/>
    <property type="match status" value="1"/>
</dbReference>
<evidence type="ECO:0000313" key="4">
    <source>
        <dbReference type="EMBL" id="TCV19972.1"/>
    </source>
</evidence>
<dbReference type="AlphaFoldDB" id="A0A4R3VWC5"/>
<dbReference type="CDD" id="cd04690">
    <property type="entry name" value="NUDIX_Hydrolase"/>
    <property type="match status" value="1"/>
</dbReference>
<dbReference type="RefSeq" id="WP_165894350.1">
    <property type="nucleotide sequence ID" value="NZ_SMBZ01000003.1"/>
</dbReference>
<dbReference type="Gene3D" id="3.90.79.10">
    <property type="entry name" value="Nucleoside Triphosphate Pyrophosphohydrolase"/>
    <property type="match status" value="1"/>
</dbReference>
<dbReference type="PANTHER" id="PTHR43046">
    <property type="entry name" value="GDP-MANNOSE MANNOSYL HYDROLASE"/>
    <property type="match status" value="1"/>
</dbReference>
<dbReference type="EMBL" id="SMBZ01000003">
    <property type="protein sequence ID" value="TCV19972.1"/>
    <property type="molecule type" value="Genomic_DNA"/>
</dbReference>
<keyword evidence="2" id="KW-0378">Hydrolase</keyword>
<dbReference type="GO" id="GO:0016787">
    <property type="term" value="F:hydrolase activity"/>
    <property type="evidence" value="ECO:0007669"/>
    <property type="project" value="UniProtKB-KW"/>
</dbReference>
<dbReference type="Proteomes" id="UP000295197">
    <property type="component" value="Unassembled WGS sequence"/>
</dbReference>
<dbReference type="InterPro" id="IPR020084">
    <property type="entry name" value="NUDIX_hydrolase_CS"/>
</dbReference>
<dbReference type="PROSITE" id="PS51462">
    <property type="entry name" value="NUDIX"/>
    <property type="match status" value="1"/>
</dbReference>
<sequence length="133" mass="15306">MSKIIIASALLLNEQKDLLVVRKHNSKFYMLPGGKVEHQESHLQTLIRELQEELGLQFDATDFNYLGQHETTAVNEKDTVVQGNIFLLNKTLRNLPTAHAELAEVRFISKSEHQNFQLAHLLKEFALPIWMDL</sequence>
<proteinExistence type="predicted"/>
<dbReference type="PANTHER" id="PTHR43046:SF2">
    <property type="entry name" value="8-OXO-DGTP DIPHOSPHATASE-RELATED"/>
    <property type="match status" value="1"/>
</dbReference>